<dbReference type="PANTHER" id="PTHR30290">
    <property type="entry name" value="PERIPLASMIC BINDING COMPONENT OF ABC TRANSPORTER"/>
    <property type="match status" value="1"/>
</dbReference>
<feature type="signal peptide" evidence="1">
    <location>
        <begin position="1"/>
        <end position="21"/>
    </location>
</feature>
<sequence>MSRYIITSLSARILISMKAFIQLSLTVASAWLLSACGDDIDHSIVKKQGFVYCGQSSPVSFNPQQVDSGLTADALSQQVFNTLLTLEPETHEPISSLATSWDVNEDGTEYLFNLRENVEFQTAPWFTPSKPFSAHDVVFSFERILKSSHPFHYLGQGRYPWFESIDFSGLVKSVEAISDHQVKFTLTRADNTFLPNIATPYAVIHSSEYADKLIKQGNKHHIDTQPIGTGPFYLDEYQAGDLIRVKKHTNYWQGEPAMEQVVFDISTRGTGTLAKLLRNECDVLSSPVSSQLPIIIENDELVLHAKPAMNVAFIALNTSHPALKDRRVRKALNLAINRQVILDSVYYGTGSIAYTLLPPSSWAYQKDSIQIRYDRNYALALLEEAGLSKGLTLSMWVPLEPRPYNPSPRKTAEQIQASFADIGVTLNLLTDDRFSRAELNKNLPNVDMLLTGWTASTGDPDNFLRPLLSCNAEKAGLNVSMWCNPDFDFLLDLSRETNQPRYRLNLYRQAQNLLNQEMPVIPLAHGIQYQANHNSLSGFQMSPFNVRSFHTVERSE</sequence>
<dbReference type="Gene3D" id="3.10.105.10">
    <property type="entry name" value="Dipeptide-binding Protein, Domain 3"/>
    <property type="match status" value="1"/>
</dbReference>
<comment type="caution">
    <text evidence="3">The sequence shown here is derived from an EMBL/GenBank/DDBJ whole genome shotgun (WGS) entry which is preliminary data.</text>
</comment>
<dbReference type="InterPro" id="IPR039424">
    <property type="entry name" value="SBP_5"/>
</dbReference>
<dbReference type="Pfam" id="PF00496">
    <property type="entry name" value="SBP_bac_5"/>
    <property type="match status" value="1"/>
</dbReference>
<dbReference type="InterPro" id="IPR000914">
    <property type="entry name" value="SBP_5_dom"/>
</dbReference>
<keyword evidence="1" id="KW-0732">Signal</keyword>
<dbReference type="InterPro" id="IPR030678">
    <property type="entry name" value="Peptide/Ni-bd"/>
</dbReference>
<dbReference type="GO" id="GO:0030288">
    <property type="term" value="C:outer membrane-bounded periplasmic space"/>
    <property type="evidence" value="ECO:0007669"/>
    <property type="project" value="UniProtKB-ARBA"/>
</dbReference>
<dbReference type="GO" id="GO:0043190">
    <property type="term" value="C:ATP-binding cassette (ABC) transporter complex"/>
    <property type="evidence" value="ECO:0007669"/>
    <property type="project" value="InterPro"/>
</dbReference>
<dbReference type="GO" id="GO:0015833">
    <property type="term" value="P:peptide transport"/>
    <property type="evidence" value="ECO:0007669"/>
    <property type="project" value="TreeGrafter"/>
</dbReference>
<dbReference type="SUPFAM" id="SSF53850">
    <property type="entry name" value="Periplasmic binding protein-like II"/>
    <property type="match status" value="1"/>
</dbReference>
<dbReference type="EMBL" id="BSNX01000037">
    <property type="protein sequence ID" value="GLQ73573.1"/>
    <property type="molecule type" value="Genomic_DNA"/>
</dbReference>
<evidence type="ECO:0000259" key="2">
    <source>
        <dbReference type="Pfam" id="PF00496"/>
    </source>
</evidence>
<feature type="domain" description="Solute-binding protein family 5" evidence="2">
    <location>
        <begin position="93"/>
        <end position="472"/>
    </location>
</feature>
<dbReference type="Proteomes" id="UP001156690">
    <property type="component" value="Unassembled WGS sequence"/>
</dbReference>
<dbReference type="PANTHER" id="PTHR30290:SF28">
    <property type="entry name" value="ABC TRANSPORTER PERIPLASMIC-BINDING PROTEIN SAPA-RELATED"/>
    <property type="match status" value="1"/>
</dbReference>
<dbReference type="GO" id="GO:1904680">
    <property type="term" value="F:peptide transmembrane transporter activity"/>
    <property type="evidence" value="ECO:0007669"/>
    <property type="project" value="TreeGrafter"/>
</dbReference>
<accession>A0AAV5NSW3</accession>
<gene>
    <name evidence="3" type="ORF">GCM10007932_29330</name>
</gene>
<evidence type="ECO:0000256" key="1">
    <source>
        <dbReference type="SAM" id="SignalP"/>
    </source>
</evidence>
<keyword evidence="4" id="KW-1185">Reference proteome</keyword>
<dbReference type="CDD" id="cd08493">
    <property type="entry name" value="PBP2_DppA_like"/>
    <property type="match status" value="1"/>
</dbReference>
<feature type="chain" id="PRO_5044011486" evidence="1">
    <location>
        <begin position="22"/>
        <end position="556"/>
    </location>
</feature>
<organism evidence="3 4">
    <name type="scientific">Vibrio penaeicida</name>
    <dbReference type="NCBI Taxonomy" id="104609"/>
    <lineage>
        <taxon>Bacteria</taxon>
        <taxon>Pseudomonadati</taxon>
        <taxon>Pseudomonadota</taxon>
        <taxon>Gammaproteobacteria</taxon>
        <taxon>Vibrionales</taxon>
        <taxon>Vibrionaceae</taxon>
        <taxon>Vibrio</taxon>
    </lineage>
</organism>
<reference evidence="4" key="1">
    <citation type="journal article" date="2019" name="Int. J. Syst. Evol. Microbiol.">
        <title>The Global Catalogue of Microorganisms (GCM) 10K type strain sequencing project: providing services to taxonomists for standard genome sequencing and annotation.</title>
        <authorList>
            <consortium name="The Broad Institute Genomics Platform"/>
            <consortium name="The Broad Institute Genome Sequencing Center for Infectious Disease"/>
            <person name="Wu L."/>
            <person name="Ma J."/>
        </authorList>
    </citation>
    <scope>NUCLEOTIDE SEQUENCE [LARGE SCALE GENOMIC DNA]</scope>
    <source>
        <strain evidence="4">NBRC 15640</strain>
    </source>
</reference>
<dbReference type="Gene3D" id="3.40.190.10">
    <property type="entry name" value="Periplasmic binding protein-like II"/>
    <property type="match status" value="1"/>
</dbReference>
<dbReference type="Gene3D" id="3.90.76.10">
    <property type="entry name" value="Dipeptide-binding Protein, Domain 1"/>
    <property type="match status" value="1"/>
</dbReference>
<protein>
    <submittedName>
        <fullName evidence="3">ABC transporter substrate-binding protein</fullName>
    </submittedName>
</protein>
<evidence type="ECO:0000313" key="4">
    <source>
        <dbReference type="Proteomes" id="UP001156690"/>
    </source>
</evidence>
<proteinExistence type="predicted"/>
<dbReference type="AlphaFoldDB" id="A0AAV5NSW3"/>
<evidence type="ECO:0000313" key="3">
    <source>
        <dbReference type="EMBL" id="GLQ73573.1"/>
    </source>
</evidence>
<dbReference type="PIRSF" id="PIRSF002741">
    <property type="entry name" value="MppA"/>
    <property type="match status" value="1"/>
</dbReference>
<name>A0AAV5NSW3_9VIBR</name>